<comment type="caution">
    <text evidence="1">The sequence shown here is derived from an EMBL/GenBank/DDBJ whole genome shotgun (WGS) entry which is preliminary data.</text>
</comment>
<proteinExistence type="predicted"/>
<keyword evidence="2" id="KW-1185">Reference proteome</keyword>
<protein>
    <submittedName>
        <fullName evidence="1">Uncharacterized protein</fullName>
    </submittedName>
</protein>
<evidence type="ECO:0000313" key="1">
    <source>
        <dbReference type="EMBL" id="KAF8909056.1"/>
    </source>
</evidence>
<evidence type="ECO:0000313" key="2">
    <source>
        <dbReference type="Proteomes" id="UP000724874"/>
    </source>
</evidence>
<reference evidence="1" key="1">
    <citation type="submission" date="2020-11" db="EMBL/GenBank/DDBJ databases">
        <authorList>
            <consortium name="DOE Joint Genome Institute"/>
            <person name="Ahrendt S."/>
            <person name="Riley R."/>
            <person name="Andreopoulos W."/>
            <person name="LaButti K."/>
            <person name="Pangilinan J."/>
            <person name="Ruiz-duenas F.J."/>
            <person name="Barrasa J.M."/>
            <person name="Sanchez-Garcia M."/>
            <person name="Camarero S."/>
            <person name="Miyauchi S."/>
            <person name="Serrano A."/>
            <person name="Linde D."/>
            <person name="Babiker R."/>
            <person name="Drula E."/>
            <person name="Ayuso-Fernandez I."/>
            <person name="Pacheco R."/>
            <person name="Padilla G."/>
            <person name="Ferreira P."/>
            <person name="Barriuso J."/>
            <person name="Kellner H."/>
            <person name="Castanera R."/>
            <person name="Alfaro M."/>
            <person name="Ramirez L."/>
            <person name="Pisabarro A.G."/>
            <person name="Kuo A."/>
            <person name="Tritt A."/>
            <person name="Lipzen A."/>
            <person name="He G."/>
            <person name="Yan M."/>
            <person name="Ng V."/>
            <person name="Cullen D."/>
            <person name="Martin F."/>
            <person name="Rosso M.-N."/>
            <person name="Henrissat B."/>
            <person name="Hibbett D."/>
            <person name="Martinez A.T."/>
            <person name="Grigoriev I.V."/>
        </authorList>
    </citation>
    <scope>NUCLEOTIDE SEQUENCE</scope>
    <source>
        <strain evidence="1">AH 44721</strain>
    </source>
</reference>
<gene>
    <name evidence="1" type="ORF">CPB84DRAFT_122709</name>
</gene>
<name>A0A9P5NYK7_GYMJU</name>
<dbReference type="AlphaFoldDB" id="A0A9P5NYK7"/>
<organism evidence="1 2">
    <name type="scientific">Gymnopilus junonius</name>
    <name type="common">Spectacular rustgill mushroom</name>
    <name type="synonym">Gymnopilus spectabilis subsp. junonius</name>
    <dbReference type="NCBI Taxonomy" id="109634"/>
    <lineage>
        <taxon>Eukaryota</taxon>
        <taxon>Fungi</taxon>
        <taxon>Dikarya</taxon>
        <taxon>Basidiomycota</taxon>
        <taxon>Agaricomycotina</taxon>
        <taxon>Agaricomycetes</taxon>
        <taxon>Agaricomycetidae</taxon>
        <taxon>Agaricales</taxon>
        <taxon>Agaricineae</taxon>
        <taxon>Hymenogastraceae</taxon>
        <taxon>Gymnopilus</taxon>
    </lineage>
</organism>
<accession>A0A9P5NYK7</accession>
<sequence>MKSSPITELTLSVPDFVTEEELQHYILPNITASLPKLQGLGWPSTGASFWLLWKSSLSFRFFKGSRLHCRPSQAHSLKHRLNH</sequence>
<dbReference type="EMBL" id="JADNYJ010000010">
    <property type="protein sequence ID" value="KAF8909056.1"/>
    <property type="molecule type" value="Genomic_DNA"/>
</dbReference>
<dbReference type="Proteomes" id="UP000724874">
    <property type="component" value="Unassembled WGS sequence"/>
</dbReference>
<dbReference type="OrthoDB" id="3054030at2759"/>